<feature type="domain" description="Heterokaryon incompatibility" evidence="2">
    <location>
        <begin position="398"/>
        <end position="557"/>
    </location>
</feature>
<evidence type="ECO:0000313" key="3">
    <source>
        <dbReference type="EMBL" id="KAK3367646.1"/>
    </source>
</evidence>
<dbReference type="PANTHER" id="PTHR24148:SF64">
    <property type="entry name" value="HETEROKARYON INCOMPATIBILITY DOMAIN-CONTAINING PROTEIN"/>
    <property type="match status" value="1"/>
</dbReference>
<dbReference type="InterPro" id="IPR010730">
    <property type="entry name" value="HET"/>
</dbReference>
<dbReference type="AlphaFoldDB" id="A0AAE0N1Q4"/>
<keyword evidence="4" id="KW-1185">Reference proteome</keyword>
<dbReference type="InterPro" id="IPR052895">
    <property type="entry name" value="HetReg/Transcr_Mod"/>
</dbReference>
<reference evidence="3" key="1">
    <citation type="journal article" date="2023" name="Mol. Phylogenet. Evol.">
        <title>Genome-scale phylogeny and comparative genomics of the fungal order Sordariales.</title>
        <authorList>
            <person name="Hensen N."/>
            <person name="Bonometti L."/>
            <person name="Westerberg I."/>
            <person name="Brannstrom I.O."/>
            <person name="Guillou S."/>
            <person name="Cros-Aarteil S."/>
            <person name="Calhoun S."/>
            <person name="Haridas S."/>
            <person name="Kuo A."/>
            <person name="Mondo S."/>
            <person name="Pangilinan J."/>
            <person name="Riley R."/>
            <person name="LaButti K."/>
            <person name="Andreopoulos B."/>
            <person name="Lipzen A."/>
            <person name="Chen C."/>
            <person name="Yan M."/>
            <person name="Daum C."/>
            <person name="Ng V."/>
            <person name="Clum A."/>
            <person name="Steindorff A."/>
            <person name="Ohm R.A."/>
            <person name="Martin F."/>
            <person name="Silar P."/>
            <person name="Natvig D.O."/>
            <person name="Lalanne C."/>
            <person name="Gautier V."/>
            <person name="Ament-Velasquez S.L."/>
            <person name="Kruys A."/>
            <person name="Hutchinson M.I."/>
            <person name="Powell A.J."/>
            <person name="Barry K."/>
            <person name="Miller A.N."/>
            <person name="Grigoriev I.V."/>
            <person name="Debuchy R."/>
            <person name="Gladieux P."/>
            <person name="Hiltunen Thoren M."/>
            <person name="Johannesson H."/>
        </authorList>
    </citation>
    <scope>NUCLEOTIDE SEQUENCE</scope>
    <source>
        <strain evidence="3">CBS 232.78</strain>
    </source>
</reference>
<dbReference type="Proteomes" id="UP001285441">
    <property type="component" value="Unassembled WGS sequence"/>
</dbReference>
<dbReference type="Pfam" id="PF26639">
    <property type="entry name" value="Het-6_barrel"/>
    <property type="match status" value="1"/>
</dbReference>
<feature type="region of interest" description="Disordered" evidence="1">
    <location>
        <begin position="109"/>
        <end position="130"/>
    </location>
</feature>
<feature type="region of interest" description="Disordered" evidence="1">
    <location>
        <begin position="1019"/>
        <end position="1040"/>
    </location>
</feature>
<evidence type="ECO:0000313" key="4">
    <source>
        <dbReference type="Proteomes" id="UP001285441"/>
    </source>
</evidence>
<sequence length="1057" mass="117739">MELLLIEMSGDEEVASSSLRTVDFSSNPAVMYVSTMLRRLWLVDSSPMIAAAQHENGTEGDHQEGPVDMPAIFRGLMQQFGESIATTPPHERWDDELWKTRVDLVLLDPPATNPIDDGNDEGPEPNSSVSSRFRNEVHFVYNDIFFDVYNTLKDEVEFEIGEFKPPSTVVMAISGVAPHTFKTDTFVYPIWIRPNTSVTIFIDNIERVIITPEGHRWTSALWFAGGQIVIIVPKGEGGEIIMSKGGREESSEVDAVFAIGQCKHCPRSLPPLFPDTTIGPLRMKPRGEAGWDGKKPLPEFWPEGDHLGRAVFLKAGDAVQRCTFDDIYTRVEEEEEEAVDDDLETGVRDLNLNPELISLYSPLPGNHSIRILVIEPGPAEDDLQTRLVVVDLDDKPTFDAVSYTWGSPLDKTVLPCNGSAVPIPRNLETFLKRIRDPVRTRRVWADSVCINQEDIPERGQQVSIMRKIYGGAERVLVWLGMDENKQAQAAFKAVCDIVRFWRPEGDPFSFESYTARIEPMSADELAQIAKFVDKSAFEALRAMFEVDYFRRFWIIQELALGGSAEVFWGHHHISWGLIGVCAAWVLTSGWGFNHGGAPITAAYNAFLIYCLPLAKQSGISPFSKLALSLILGTTVGRFDSTDPRDRIYALLGVPFSGNDPDTGPFLVPDYSQSVETVYIHAAQRILQQDQNLRLLSVVQHGPELDDTSPYPSWVPQWNKANHAEPLGLIDEQGFYANGGELFFPTDETFSTDSTTLTLTGLQCGTITSASMELEKGQLPGFHRGLNSEHSAALGTIYTNLNDQDRQLRASWSATTQKFMLWGYSDPAVQAHYMASEKKLEVAIHIQPGKYGMRGSIEPISNSERAQTNHLGEFLLYWRERASWRAEDLQHWTFKAFWDSIDERGTTYIKERALCAMNTLAGRRVFTCDDGKFGLGPAAMREGDVVAILFGGVVPFVLRPVDSEEGVARDGDDDGSSTGSNEKKKWRLVGECFVPGLMQGEAVIAAGMLEEGMYDYLGDDGDEAGPLQHKPRTDIEGKDDPRFSRKVGEHGVATFRIV</sequence>
<name>A0AAE0N1Q4_9PEZI</name>
<proteinExistence type="predicted"/>
<reference evidence="3" key="2">
    <citation type="submission" date="2023-06" db="EMBL/GenBank/DDBJ databases">
        <authorList>
            <consortium name="Lawrence Berkeley National Laboratory"/>
            <person name="Haridas S."/>
            <person name="Hensen N."/>
            <person name="Bonometti L."/>
            <person name="Westerberg I."/>
            <person name="Brannstrom I.O."/>
            <person name="Guillou S."/>
            <person name="Cros-Aarteil S."/>
            <person name="Calhoun S."/>
            <person name="Kuo A."/>
            <person name="Mondo S."/>
            <person name="Pangilinan J."/>
            <person name="Riley R."/>
            <person name="LaButti K."/>
            <person name="Andreopoulos B."/>
            <person name="Lipzen A."/>
            <person name="Chen C."/>
            <person name="Yanf M."/>
            <person name="Daum C."/>
            <person name="Ng V."/>
            <person name="Clum A."/>
            <person name="Steindorff A."/>
            <person name="Ohm R."/>
            <person name="Martin F."/>
            <person name="Silar P."/>
            <person name="Natvig D."/>
            <person name="Lalanne C."/>
            <person name="Gautier V."/>
            <person name="Ament-velasquez S.L."/>
            <person name="Kruys A."/>
            <person name="Hutchinson M.I."/>
            <person name="Powell A.J."/>
            <person name="Barry K."/>
            <person name="Miller A.N."/>
            <person name="Grigoriev I.V."/>
            <person name="Debuchy R."/>
            <person name="Gladieux P."/>
            <person name="Thoren M.H."/>
            <person name="Johannesson H."/>
        </authorList>
    </citation>
    <scope>NUCLEOTIDE SEQUENCE</scope>
    <source>
        <strain evidence="3">CBS 232.78</strain>
    </source>
</reference>
<dbReference type="EMBL" id="JAULSW010000011">
    <property type="protein sequence ID" value="KAK3367646.1"/>
    <property type="molecule type" value="Genomic_DNA"/>
</dbReference>
<dbReference type="PANTHER" id="PTHR24148">
    <property type="entry name" value="ANKYRIN REPEAT DOMAIN-CONTAINING PROTEIN 39 HOMOLOG-RELATED"/>
    <property type="match status" value="1"/>
</dbReference>
<comment type="caution">
    <text evidence="3">The sequence shown here is derived from an EMBL/GenBank/DDBJ whole genome shotgun (WGS) entry which is preliminary data.</text>
</comment>
<evidence type="ECO:0000259" key="2">
    <source>
        <dbReference type="Pfam" id="PF06985"/>
    </source>
</evidence>
<gene>
    <name evidence="3" type="ORF">B0H63DRAFT_489551</name>
</gene>
<feature type="compositionally biased region" description="Basic and acidic residues" evidence="1">
    <location>
        <begin position="1030"/>
        <end position="1040"/>
    </location>
</feature>
<evidence type="ECO:0000256" key="1">
    <source>
        <dbReference type="SAM" id="MobiDB-lite"/>
    </source>
</evidence>
<protein>
    <submittedName>
        <fullName evidence="3">Heterokaryon incompatibility protein-domain-containing protein</fullName>
    </submittedName>
</protein>
<dbReference type="Pfam" id="PF06985">
    <property type="entry name" value="HET"/>
    <property type="match status" value="1"/>
</dbReference>
<accession>A0AAE0N1Q4</accession>
<organism evidence="3 4">
    <name type="scientific">Podospora didyma</name>
    <dbReference type="NCBI Taxonomy" id="330526"/>
    <lineage>
        <taxon>Eukaryota</taxon>
        <taxon>Fungi</taxon>
        <taxon>Dikarya</taxon>
        <taxon>Ascomycota</taxon>
        <taxon>Pezizomycotina</taxon>
        <taxon>Sordariomycetes</taxon>
        <taxon>Sordariomycetidae</taxon>
        <taxon>Sordariales</taxon>
        <taxon>Podosporaceae</taxon>
        <taxon>Podospora</taxon>
    </lineage>
</organism>